<dbReference type="CDD" id="cd03230">
    <property type="entry name" value="ABC_DR_subfamily_A"/>
    <property type="match status" value="1"/>
</dbReference>
<dbReference type="SMART" id="SM00382">
    <property type="entry name" value="AAA"/>
    <property type="match status" value="1"/>
</dbReference>
<dbReference type="AlphaFoldDB" id="A0A850ELA1"/>
<keyword evidence="1" id="KW-0813">Transport</keyword>
<dbReference type="Pfam" id="PF00005">
    <property type="entry name" value="ABC_tran"/>
    <property type="match status" value="1"/>
</dbReference>
<evidence type="ECO:0000256" key="3">
    <source>
        <dbReference type="ARBA" id="ARBA00022840"/>
    </source>
</evidence>
<dbReference type="PROSITE" id="PS50893">
    <property type="entry name" value="ABC_TRANSPORTER_2"/>
    <property type="match status" value="1"/>
</dbReference>
<dbReference type="Gene3D" id="3.40.50.300">
    <property type="entry name" value="P-loop containing nucleotide triphosphate hydrolases"/>
    <property type="match status" value="1"/>
</dbReference>
<dbReference type="InterPro" id="IPR027417">
    <property type="entry name" value="P-loop_NTPase"/>
</dbReference>
<keyword evidence="3 5" id="KW-0067">ATP-binding</keyword>
<dbReference type="GO" id="GO:0016887">
    <property type="term" value="F:ATP hydrolysis activity"/>
    <property type="evidence" value="ECO:0007669"/>
    <property type="project" value="InterPro"/>
</dbReference>
<protein>
    <submittedName>
        <fullName evidence="5">ABC transporter ATP-binding protein</fullName>
    </submittedName>
</protein>
<gene>
    <name evidence="5" type="ORF">HPT30_07965</name>
</gene>
<dbReference type="GO" id="GO:0005524">
    <property type="term" value="F:ATP binding"/>
    <property type="evidence" value="ECO:0007669"/>
    <property type="project" value="UniProtKB-KW"/>
</dbReference>
<evidence type="ECO:0000259" key="4">
    <source>
        <dbReference type="PROSITE" id="PS50893"/>
    </source>
</evidence>
<name>A0A850ELA1_9BACL</name>
<dbReference type="PANTHER" id="PTHR42711">
    <property type="entry name" value="ABC TRANSPORTER ATP-BINDING PROTEIN"/>
    <property type="match status" value="1"/>
</dbReference>
<keyword evidence="2" id="KW-0547">Nucleotide-binding</keyword>
<evidence type="ECO:0000313" key="6">
    <source>
        <dbReference type="Proteomes" id="UP000564806"/>
    </source>
</evidence>
<reference evidence="5" key="1">
    <citation type="submission" date="2020-06" db="EMBL/GenBank/DDBJ databases">
        <title>Paenibacillus sp. nov., isolated from soil.</title>
        <authorList>
            <person name="Seo Y.L."/>
        </authorList>
    </citation>
    <scope>NUCLEOTIDE SEQUENCE [LARGE SCALE GENOMIC DNA]</scope>
    <source>
        <strain evidence="5">JW14</strain>
    </source>
</reference>
<proteinExistence type="predicted"/>
<dbReference type="SUPFAM" id="SSF52540">
    <property type="entry name" value="P-loop containing nucleoside triphosphate hydrolases"/>
    <property type="match status" value="1"/>
</dbReference>
<comment type="caution">
    <text evidence="5">The sequence shown here is derived from an EMBL/GenBank/DDBJ whole genome shotgun (WGS) entry which is preliminary data.</text>
</comment>
<dbReference type="RefSeq" id="WP_175370875.1">
    <property type="nucleotide sequence ID" value="NZ_JABWCS010000199.1"/>
</dbReference>
<dbReference type="InterPro" id="IPR003439">
    <property type="entry name" value="ABC_transporter-like_ATP-bd"/>
</dbReference>
<dbReference type="PANTHER" id="PTHR42711:SF17">
    <property type="entry name" value="ABC TRANSPORTER ATP-BINDING PROTEIN"/>
    <property type="match status" value="1"/>
</dbReference>
<sequence length="302" mass="33369">METVIAMNVVSKVFKGKKAVDNISFKIYKGSITAILGPNGAGKTTAILMMLGLLEPTEGSVTIFGQHPKDKSVREKTGSMLQEVSVMDRLKVKEIISLISSYYQYPMDQKLLVEATGLDPADLNRYAEKLSGGQKRSLGFALALAGDPELLFFDEPTVGLDITARRRFWEKVRGLAEQGKTILFTTHYLPEAEDIADRILLFNRGSLAADGSPDEIKARIVKRSLSFLQPADGLDLQQKLLTLPSIDGCYYKDGRIFVTTEDTDEALRDIFTAGLPVKDVRIDQGRLDEAFEQLTMNQEGAV</sequence>
<evidence type="ECO:0000256" key="2">
    <source>
        <dbReference type="ARBA" id="ARBA00022741"/>
    </source>
</evidence>
<dbReference type="EMBL" id="JABWCS010000199">
    <property type="protein sequence ID" value="NUU60277.1"/>
    <property type="molecule type" value="Genomic_DNA"/>
</dbReference>
<keyword evidence="6" id="KW-1185">Reference proteome</keyword>
<dbReference type="Proteomes" id="UP000564806">
    <property type="component" value="Unassembled WGS sequence"/>
</dbReference>
<feature type="domain" description="ABC transporter" evidence="4">
    <location>
        <begin position="5"/>
        <end position="229"/>
    </location>
</feature>
<evidence type="ECO:0000313" key="5">
    <source>
        <dbReference type="EMBL" id="NUU60277.1"/>
    </source>
</evidence>
<dbReference type="InterPro" id="IPR050763">
    <property type="entry name" value="ABC_transporter_ATP-binding"/>
</dbReference>
<evidence type="ECO:0000256" key="1">
    <source>
        <dbReference type="ARBA" id="ARBA00022448"/>
    </source>
</evidence>
<accession>A0A850ELA1</accession>
<dbReference type="InterPro" id="IPR003593">
    <property type="entry name" value="AAA+_ATPase"/>
</dbReference>
<organism evidence="5 6">
    <name type="scientific">Paenibacillus agri</name>
    <dbReference type="NCBI Taxonomy" id="2744309"/>
    <lineage>
        <taxon>Bacteria</taxon>
        <taxon>Bacillati</taxon>
        <taxon>Bacillota</taxon>
        <taxon>Bacilli</taxon>
        <taxon>Bacillales</taxon>
        <taxon>Paenibacillaceae</taxon>
        <taxon>Paenibacillus</taxon>
    </lineage>
</organism>